<keyword evidence="1" id="KW-1133">Transmembrane helix</keyword>
<gene>
    <name evidence="2" type="ORF">P167DRAFT_387635</name>
</gene>
<dbReference type="Proteomes" id="UP000277580">
    <property type="component" value="Unassembled WGS sequence"/>
</dbReference>
<keyword evidence="1" id="KW-0812">Transmembrane</keyword>
<name>A0A3N4KED9_9PEZI</name>
<dbReference type="InParanoid" id="A0A3N4KED9"/>
<protein>
    <submittedName>
        <fullName evidence="2">Uncharacterized protein</fullName>
    </submittedName>
</protein>
<dbReference type="AlphaFoldDB" id="A0A3N4KED9"/>
<feature type="transmembrane region" description="Helical" evidence="1">
    <location>
        <begin position="117"/>
        <end position="139"/>
    </location>
</feature>
<proteinExistence type="predicted"/>
<keyword evidence="3" id="KW-1185">Reference proteome</keyword>
<evidence type="ECO:0000313" key="2">
    <source>
        <dbReference type="EMBL" id="RPB07848.1"/>
    </source>
</evidence>
<accession>A0A3N4KED9</accession>
<feature type="transmembrane region" description="Helical" evidence="1">
    <location>
        <begin position="146"/>
        <end position="170"/>
    </location>
</feature>
<evidence type="ECO:0000313" key="3">
    <source>
        <dbReference type="Proteomes" id="UP000277580"/>
    </source>
</evidence>
<organism evidence="2 3">
    <name type="scientific">Morchella conica CCBAS932</name>
    <dbReference type="NCBI Taxonomy" id="1392247"/>
    <lineage>
        <taxon>Eukaryota</taxon>
        <taxon>Fungi</taxon>
        <taxon>Dikarya</taxon>
        <taxon>Ascomycota</taxon>
        <taxon>Pezizomycotina</taxon>
        <taxon>Pezizomycetes</taxon>
        <taxon>Pezizales</taxon>
        <taxon>Morchellaceae</taxon>
        <taxon>Morchella</taxon>
    </lineage>
</organism>
<feature type="transmembrane region" description="Helical" evidence="1">
    <location>
        <begin position="176"/>
        <end position="197"/>
    </location>
</feature>
<evidence type="ECO:0000256" key="1">
    <source>
        <dbReference type="SAM" id="Phobius"/>
    </source>
</evidence>
<keyword evidence="1" id="KW-0472">Membrane</keyword>
<reference evidence="2 3" key="1">
    <citation type="journal article" date="2018" name="Nat. Ecol. Evol.">
        <title>Pezizomycetes genomes reveal the molecular basis of ectomycorrhizal truffle lifestyle.</title>
        <authorList>
            <person name="Murat C."/>
            <person name="Payen T."/>
            <person name="Noel B."/>
            <person name="Kuo A."/>
            <person name="Morin E."/>
            <person name="Chen J."/>
            <person name="Kohler A."/>
            <person name="Krizsan K."/>
            <person name="Balestrini R."/>
            <person name="Da Silva C."/>
            <person name="Montanini B."/>
            <person name="Hainaut M."/>
            <person name="Levati E."/>
            <person name="Barry K.W."/>
            <person name="Belfiori B."/>
            <person name="Cichocki N."/>
            <person name="Clum A."/>
            <person name="Dockter R.B."/>
            <person name="Fauchery L."/>
            <person name="Guy J."/>
            <person name="Iotti M."/>
            <person name="Le Tacon F."/>
            <person name="Lindquist E.A."/>
            <person name="Lipzen A."/>
            <person name="Malagnac F."/>
            <person name="Mello A."/>
            <person name="Molinier V."/>
            <person name="Miyauchi S."/>
            <person name="Poulain J."/>
            <person name="Riccioni C."/>
            <person name="Rubini A."/>
            <person name="Sitrit Y."/>
            <person name="Splivallo R."/>
            <person name="Traeger S."/>
            <person name="Wang M."/>
            <person name="Zifcakova L."/>
            <person name="Wipf D."/>
            <person name="Zambonelli A."/>
            <person name="Paolocci F."/>
            <person name="Nowrousian M."/>
            <person name="Ottonello S."/>
            <person name="Baldrian P."/>
            <person name="Spatafora J.W."/>
            <person name="Henrissat B."/>
            <person name="Nagy L.G."/>
            <person name="Aury J.M."/>
            <person name="Wincker P."/>
            <person name="Grigoriev I.V."/>
            <person name="Bonfante P."/>
            <person name="Martin F.M."/>
        </authorList>
    </citation>
    <scope>NUCLEOTIDE SEQUENCE [LARGE SCALE GENOMIC DNA]</scope>
    <source>
        <strain evidence="2 3">CCBAS932</strain>
    </source>
</reference>
<sequence>MLFLGLASNLSRRKEEEEAHQPLCETMQLRVYCFFFLFCLLLERRYCPFPPPFSRPKGKRVLPSNSHSGSCRRRGFGLARFVSRTWGLPGPCQQNQAKSGQACQSAFILPTPQRPRVVTVSTLLLLPLQSLMMGSTLFLPLCLENLLYGAIIHLTGPHSFFLFFLSIFYFFLRPSLYFPVGLLSFAVVYTYVGVWAVPRKLLLMQVSFKSRDLGYWIMDLSSHFFSLFDQECFPSTPSPFISM</sequence>
<dbReference type="EMBL" id="ML119174">
    <property type="protein sequence ID" value="RPB07848.1"/>
    <property type="molecule type" value="Genomic_DNA"/>
</dbReference>